<dbReference type="GO" id="GO:0006281">
    <property type="term" value="P:DNA repair"/>
    <property type="evidence" value="ECO:0007669"/>
    <property type="project" value="UniProtKB-KW"/>
</dbReference>
<evidence type="ECO:0000259" key="6">
    <source>
        <dbReference type="Pfam" id="PF12253"/>
    </source>
</evidence>
<evidence type="ECO:0000256" key="5">
    <source>
        <dbReference type="SAM" id="MobiDB-lite"/>
    </source>
</evidence>
<keyword evidence="4" id="KW-0539">Nucleus</keyword>
<organism evidence="7 8">
    <name type="scientific">Triparma retinervis</name>
    <dbReference type="NCBI Taxonomy" id="2557542"/>
    <lineage>
        <taxon>Eukaryota</taxon>
        <taxon>Sar</taxon>
        <taxon>Stramenopiles</taxon>
        <taxon>Ochrophyta</taxon>
        <taxon>Bolidophyceae</taxon>
        <taxon>Parmales</taxon>
        <taxon>Triparmaceae</taxon>
        <taxon>Triparma</taxon>
    </lineage>
</organism>
<evidence type="ECO:0000313" key="7">
    <source>
        <dbReference type="EMBL" id="GMI12101.1"/>
    </source>
</evidence>
<dbReference type="Pfam" id="PF12253">
    <property type="entry name" value="CAF1A_dimeriz"/>
    <property type="match status" value="1"/>
</dbReference>
<feature type="region of interest" description="Disordered" evidence="5">
    <location>
        <begin position="179"/>
        <end position="227"/>
    </location>
</feature>
<keyword evidence="2" id="KW-0227">DNA damage</keyword>
<dbReference type="OrthoDB" id="79480at2759"/>
<keyword evidence="3" id="KW-0234">DNA repair</keyword>
<evidence type="ECO:0000256" key="3">
    <source>
        <dbReference type="ARBA" id="ARBA00023204"/>
    </source>
</evidence>
<comment type="subcellular location">
    <subcellularLocation>
        <location evidence="1">Nucleus</location>
    </subcellularLocation>
</comment>
<evidence type="ECO:0000256" key="2">
    <source>
        <dbReference type="ARBA" id="ARBA00022763"/>
    </source>
</evidence>
<dbReference type="GO" id="GO:0005634">
    <property type="term" value="C:nucleus"/>
    <property type="evidence" value="ECO:0007669"/>
    <property type="project" value="UniProtKB-SubCell"/>
</dbReference>
<gene>
    <name evidence="7" type="ORF">TrRE_jg5151</name>
</gene>
<dbReference type="GO" id="GO:0006334">
    <property type="term" value="P:nucleosome assembly"/>
    <property type="evidence" value="ECO:0007669"/>
    <property type="project" value="TreeGrafter"/>
</dbReference>
<comment type="caution">
    <text evidence="7">The sequence shown here is derived from an EMBL/GenBank/DDBJ whole genome shotgun (WGS) entry which is preliminary data.</text>
</comment>
<protein>
    <recommendedName>
        <fullName evidence="6">Chromatin assembly factor 1 subunit A dimerization domain-containing protein</fullName>
    </recommendedName>
</protein>
<evidence type="ECO:0000313" key="8">
    <source>
        <dbReference type="Proteomes" id="UP001165082"/>
    </source>
</evidence>
<proteinExistence type="predicted"/>
<name>A0A9W7FHG0_9STRA</name>
<dbReference type="AlphaFoldDB" id="A0A9W7FHG0"/>
<dbReference type="PANTHER" id="PTHR15272">
    <property type="entry name" value="CHROMATIN ASSEMBLY FACTOR 1 SUBUNIT A CAF-1 SUBUNIT A"/>
    <property type="match status" value="1"/>
</dbReference>
<accession>A0A9W7FHG0</accession>
<dbReference type="GO" id="GO:0033186">
    <property type="term" value="C:CAF-1 complex"/>
    <property type="evidence" value="ECO:0007669"/>
    <property type="project" value="TreeGrafter"/>
</dbReference>
<dbReference type="PANTHER" id="PTHR15272:SF0">
    <property type="entry name" value="CHROMATIN ASSEMBLY FACTOR 1 SUBUNIT A"/>
    <property type="match status" value="1"/>
</dbReference>
<reference evidence="7" key="1">
    <citation type="submission" date="2022-07" db="EMBL/GenBank/DDBJ databases">
        <title>Genome analysis of Parmales, a sister group of diatoms, reveals the evolutionary specialization of diatoms from phago-mixotrophs to photoautotrophs.</title>
        <authorList>
            <person name="Ban H."/>
            <person name="Sato S."/>
            <person name="Yoshikawa S."/>
            <person name="Kazumasa Y."/>
            <person name="Nakamura Y."/>
            <person name="Ichinomiya M."/>
            <person name="Saitoh K."/>
            <person name="Sato N."/>
            <person name="Blanc-Mathieu R."/>
            <person name="Endo H."/>
            <person name="Kuwata A."/>
            <person name="Ogata H."/>
        </authorList>
    </citation>
    <scope>NUCLEOTIDE SEQUENCE</scope>
</reference>
<dbReference type="InterPro" id="IPR022043">
    <property type="entry name" value="CAF1A_DD"/>
</dbReference>
<keyword evidence="8" id="KW-1185">Reference proteome</keyword>
<evidence type="ECO:0000256" key="4">
    <source>
        <dbReference type="ARBA" id="ARBA00023242"/>
    </source>
</evidence>
<feature type="domain" description="Chromatin assembly factor 1 subunit A dimerization" evidence="6">
    <location>
        <begin position="139"/>
        <end position="208"/>
    </location>
</feature>
<feature type="non-terminal residue" evidence="7">
    <location>
        <position position="1"/>
    </location>
</feature>
<evidence type="ECO:0000256" key="1">
    <source>
        <dbReference type="ARBA" id="ARBA00004123"/>
    </source>
</evidence>
<dbReference type="EMBL" id="BRXZ01000459">
    <property type="protein sequence ID" value="GMI12101.1"/>
    <property type="molecule type" value="Genomic_DNA"/>
</dbReference>
<dbReference type="Proteomes" id="UP001165082">
    <property type="component" value="Unassembled WGS sequence"/>
</dbReference>
<sequence>EKDEVAKAAAAKLSKQKSMMMGFFKKPSPKKTDQMTVEKDGIEVVGKGKGEEEVKVMKGKPNKNTMSDEESEKFWKVLNVKDSVNSLNLTTTKPKGRGKFVPVNVMATVFPPGADPSNPFSIAQPYTEPKTVKLWNRKKFLMFEEDERPPYRGTWSKKSVRVAGRRPFAKDAEILNYDYDSEAEWEEEEPGEDIEEDKEEDIGEEDEGEKYDYEDGWMCGDDDLGQEDDNAAEAEIRKRNVADDDNIFKEKIIISCLPGGIPRKFGEGDKSEAAVVMDSCGLVSLDGSIKVDLSLFPVKGGVRAGGEGKSNGITAQMMPAFLDFVHNNSCKSKDTLVNDYLARDDLFDGLERPSKKQVAGSIASLAEKVKLGAGAVVWRVKGRELEVEKNGGLAGMAIGGTGNVFAGSSA</sequence>